<evidence type="ECO:0000256" key="1">
    <source>
        <dbReference type="ARBA" id="ARBA00008270"/>
    </source>
</evidence>
<dbReference type="GO" id="GO:0016853">
    <property type="term" value="F:isomerase activity"/>
    <property type="evidence" value="ECO:0007669"/>
    <property type="project" value="UniProtKB-KW"/>
</dbReference>
<proteinExistence type="inferred from homology"/>
<comment type="caution">
    <text evidence="4">The sequence shown here is derived from an EMBL/GenBank/DDBJ whole genome shotgun (WGS) entry which is preliminary data.</text>
</comment>
<dbReference type="NCBIfam" id="TIGR00654">
    <property type="entry name" value="PhzF_family"/>
    <property type="match status" value="1"/>
</dbReference>
<dbReference type="SUPFAM" id="SSF54506">
    <property type="entry name" value="Diaminopimelate epimerase-like"/>
    <property type="match status" value="1"/>
</dbReference>
<evidence type="ECO:0000313" key="5">
    <source>
        <dbReference type="Proteomes" id="UP000323380"/>
    </source>
</evidence>
<name>A0A5D0NJS9_9ACTN</name>
<dbReference type="InterPro" id="IPR003719">
    <property type="entry name" value="Phenazine_PhzF-like"/>
</dbReference>
<dbReference type="AlphaFoldDB" id="A0A5D0NJS9"/>
<evidence type="ECO:0000256" key="3">
    <source>
        <dbReference type="PIRSR" id="PIRSR016184-1"/>
    </source>
</evidence>
<evidence type="ECO:0000313" key="4">
    <source>
        <dbReference type="EMBL" id="TYB44687.1"/>
    </source>
</evidence>
<gene>
    <name evidence="4" type="ORF">FXF69_21275</name>
</gene>
<dbReference type="RefSeq" id="WP_067885317.1">
    <property type="nucleotide sequence ID" value="NZ_VSFG01000004.1"/>
</dbReference>
<dbReference type="PANTHER" id="PTHR13774:SF17">
    <property type="entry name" value="PHENAZINE BIOSYNTHESIS-LIKE DOMAIN-CONTAINING PROTEIN"/>
    <property type="match status" value="1"/>
</dbReference>
<dbReference type="Pfam" id="PF02567">
    <property type="entry name" value="PhzC-PhzF"/>
    <property type="match status" value="1"/>
</dbReference>
<dbReference type="EMBL" id="VSFG01000004">
    <property type="protein sequence ID" value="TYB44687.1"/>
    <property type="molecule type" value="Genomic_DNA"/>
</dbReference>
<evidence type="ECO:0000256" key="2">
    <source>
        <dbReference type="ARBA" id="ARBA00023235"/>
    </source>
</evidence>
<dbReference type="PIRSF" id="PIRSF016184">
    <property type="entry name" value="PhzC_PhzF"/>
    <property type="match status" value="1"/>
</dbReference>
<dbReference type="PANTHER" id="PTHR13774">
    <property type="entry name" value="PHENAZINE BIOSYNTHESIS PROTEIN"/>
    <property type="match status" value="1"/>
</dbReference>
<dbReference type="GO" id="GO:0005737">
    <property type="term" value="C:cytoplasm"/>
    <property type="evidence" value="ECO:0007669"/>
    <property type="project" value="TreeGrafter"/>
</dbReference>
<dbReference type="Proteomes" id="UP000323380">
    <property type="component" value="Unassembled WGS sequence"/>
</dbReference>
<comment type="similarity">
    <text evidence="1">Belongs to the PhzF family.</text>
</comment>
<accession>A0A5D0NJS9</accession>
<reference evidence="4 5" key="1">
    <citation type="submission" date="2019-08" db="EMBL/GenBank/DDBJ databases">
        <title>Actinomadura sp. nov. CYP1-5 isolated from mountain soil.</title>
        <authorList>
            <person name="Songsumanus A."/>
            <person name="Kuncharoen N."/>
            <person name="Kudo T."/>
            <person name="Yuki M."/>
            <person name="Igarashi Y."/>
            <person name="Tanasupawat S."/>
        </authorList>
    </citation>
    <scope>NUCLEOTIDE SEQUENCE [LARGE SCALE GENOMIC DNA]</scope>
    <source>
        <strain evidence="4 5">JCM 14158</strain>
    </source>
</reference>
<feature type="active site" evidence="3">
    <location>
        <position position="44"/>
    </location>
</feature>
<dbReference type="Gene3D" id="3.10.310.10">
    <property type="entry name" value="Diaminopimelate Epimerase, Chain A, domain 1"/>
    <property type="match status" value="2"/>
</dbReference>
<dbReference type="STRING" id="1220554.GCA_001552135_00729"/>
<keyword evidence="5" id="KW-1185">Reference proteome</keyword>
<organism evidence="4 5">
    <name type="scientific">Actinomadura chibensis</name>
    <dbReference type="NCBI Taxonomy" id="392828"/>
    <lineage>
        <taxon>Bacteria</taxon>
        <taxon>Bacillati</taxon>
        <taxon>Actinomycetota</taxon>
        <taxon>Actinomycetes</taxon>
        <taxon>Streptosporangiales</taxon>
        <taxon>Thermomonosporaceae</taxon>
        <taxon>Actinomadura</taxon>
    </lineage>
</organism>
<sequence>MRMLVVDAFADRPFSGNPAGVCLLRDEAEPAWMQRVAAEMRHSETAFVRPLRDDPEADCELRWFTPLVEVALCGHATMGAAHALYETGTAEPGRPVRFRTLRSGVLTVERDAGGALSMDFPSCPAEPVAVPAGLAEALGVAVAAAGRNVQNDVLAEVADETAVRELAPDVAALARIDARGVIVTAAADAGRGYDFVSRFFAPRVLPDGGEDPVTGSAHCALGPYWAERLGRGVLTGYQASARGGRVRVAPRGDRVVLSGTAVTVLDGALKA</sequence>
<keyword evidence="2" id="KW-0413">Isomerase</keyword>
<protein>
    <submittedName>
        <fullName evidence="4">PhzF family phenazine biosynthesis protein</fullName>
    </submittedName>
</protein>